<evidence type="ECO:0000256" key="9">
    <source>
        <dbReference type="SAM" id="MobiDB-lite"/>
    </source>
</evidence>
<dbReference type="Gene3D" id="3.30.200.20">
    <property type="entry name" value="Phosphorylase Kinase, domain 1"/>
    <property type="match status" value="1"/>
</dbReference>
<evidence type="ECO:0000313" key="11">
    <source>
        <dbReference type="EMBL" id="QDS71610.1"/>
    </source>
</evidence>
<dbReference type="Proteomes" id="UP000316270">
    <property type="component" value="Chromosome 6"/>
</dbReference>
<evidence type="ECO:0000259" key="10">
    <source>
        <dbReference type="PROSITE" id="PS50011"/>
    </source>
</evidence>
<sequence>MLFPNIFTRKNKKTYCGTSRIHRTVSRVLKKIRIKKTRIDMYQEARRLQKSSECVVEETMTNGVPMLDGEYDFSAAGGQSTIVRRSTPFRRPSFMTGDNAQDSFTPSPPFGPIDTSTSTAEMPSYRGSSMPLDLSTDPTSPASSARDSRFSGFAQPPLQQKGTPSETSDTQNLPLTPLVSLTSIPEWPDRVLEIPIDVPDQIMKCSIETVERASTAKIFLETHFNQLLTEKTSPDSYWRRCFNEDNHLFARSITSCQASKLRQIRALKSSRRPNKKDKIAAANLEVVRVLGKGSFGIVKLVRKKCHPRLDSEQHSESGQGDSMSPRRSVVDLHKVKKELFAMKVIPKSKNLRNSQEGHLHAERDFLVESAHNRWVVQLYASFQDDSFLYLVMEFMVGGDFLAMLLREDVLPEATTRWYIAEMILCVEEVHKMKWIHRDLKPDNFLISSTGHLKISDFGLAFDGHWSHHQQYYNKTRETLCERLGIEVVGDADDVENDIRTSTAQKIADCMNGISQAANNRSLSTSGIRAEGHLVIDHLNTECKRSLAKSVVGTSQYMAPEVIRGDYYDGRCDYWSVGVIAYECLYGRTPFYCETRDDTKRKVLEHHLHLRFPSHNRYHRPQSANPALLPPVSDNAINLISRLLTHKEDRLSCRRYRDNDIRGRRNGRNGHRSPYFVHALDAEDIKNDIWFHTVPWDSMHKTIPPWLPTVKRDQDLAKWFESEDQILGTSDIVAEGEEVGPGVEANVTQQEQEKRRRVPPKRARDKILRDPVTGPIALEVRKRNAFLGYTWHRSDIVKVLNPAVAGAGGNPAGVDASPTSLF</sequence>
<dbReference type="InterPro" id="IPR000719">
    <property type="entry name" value="Prot_kinase_dom"/>
</dbReference>
<keyword evidence="6" id="KW-0067">ATP-binding</keyword>
<protein>
    <recommendedName>
        <fullName evidence="1">non-specific serine/threonine protein kinase</fullName>
        <ecNumber evidence="1">2.7.11.1</ecNumber>
    </recommendedName>
</protein>
<proteinExistence type="predicted"/>
<evidence type="ECO:0000256" key="3">
    <source>
        <dbReference type="ARBA" id="ARBA00022679"/>
    </source>
</evidence>
<evidence type="ECO:0000256" key="4">
    <source>
        <dbReference type="ARBA" id="ARBA00022741"/>
    </source>
</evidence>
<dbReference type="AlphaFoldDB" id="A0A517L7J8"/>
<dbReference type="PANTHER" id="PTHR24356">
    <property type="entry name" value="SERINE/THREONINE-PROTEIN KINASE"/>
    <property type="match status" value="1"/>
</dbReference>
<evidence type="ECO:0000256" key="7">
    <source>
        <dbReference type="ARBA" id="ARBA00047899"/>
    </source>
</evidence>
<dbReference type="OrthoDB" id="3638488at2759"/>
<feature type="compositionally biased region" description="Polar residues" evidence="9">
    <location>
        <begin position="136"/>
        <end position="145"/>
    </location>
</feature>
<dbReference type="InterPro" id="IPR011009">
    <property type="entry name" value="Kinase-like_dom_sf"/>
</dbReference>
<keyword evidence="4" id="KW-0547">Nucleotide-binding</keyword>
<keyword evidence="2" id="KW-0723">Serine/threonine-protein kinase</keyword>
<comment type="catalytic activity">
    <reaction evidence="8">
        <text>L-seryl-[protein] + ATP = O-phospho-L-seryl-[protein] + ADP + H(+)</text>
        <dbReference type="Rhea" id="RHEA:17989"/>
        <dbReference type="Rhea" id="RHEA-COMP:9863"/>
        <dbReference type="Rhea" id="RHEA-COMP:11604"/>
        <dbReference type="ChEBI" id="CHEBI:15378"/>
        <dbReference type="ChEBI" id="CHEBI:29999"/>
        <dbReference type="ChEBI" id="CHEBI:30616"/>
        <dbReference type="ChEBI" id="CHEBI:83421"/>
        <dbReference type="ChEBI" id="CHEBI:456216"/>
        <dbReference type="EC" id="2.7.11.1"/>
    </reaction>
</comment>
<dbReference type="Pfam" id="PF00069">
    <property type="entry name" value="Pkinase"/>
    <property type="match status" value="2"/>
</dbReference>
<feature type="compositionally biased region" description="Polar residues" evidence="9">
    <location>
        <begin position="96"/>
        <end position="105"/>
    </location>
</feature>
<dbReference type="Gene3D" id="1.10.510.10">
    <property type="entry name" value="Transferase(Phosphotransferase) domain 1"/>
    <property type="match status" value="1"/>
</dbReference>
<accession>A0A517L7J8</accession>
<name>A0A517L7J8_9PEZI</name>
<evidence type="ECO:0000256" key="1">
    <source>
        <dbReference type="ARBA" id="ARBA00012513"/>
    </source>
</evidence>
<evidence type="ECO:0000256" key="5">
    <source>
        <dbReference type="ARBA" id="ARBA00022777"/>
    </source>
</evidence>
<keyword evidence="5" id="KW-0418">Kinase</keyword>
<dbReference type="EC" id="2.7.11.1" evidence="1"/>
<gene>
    <name evidence="11" type="ORF">FKW77_006688</name>
</gene>
<evidence type="ECO:0000256" key="8">
    <source>
        <dbReference type="ARBA" id="ARBA00048679"/>
    </source>
</evidence>
<dbReference type="PROSITE" id="PS50011">
    <property type="entry name" value="PROTEIN_KINASE_DOM"/>
    <property type="match status" value="1"/>
</dbReference>
<dbReference type="EMBL" id="CP042190">
    <property type="protein sequence ID" value="QDS71610.1"/>
    <property type="molecule type" value="Genomic_DNA"/>
</dbReference>
<evidence type="ECO:0000256" key="6">
    <source>
        <dbReference type="ARBA" id="ARBA00022840"/>
    </source>
</evidence>
<feature type="domain" description="Protein kinase" evidence="10">
    <location>
        <begin position="284"/>
        <end position="675"/>
    </location>
</feature>
<dbReference type="STRING" id="50376.A0A517L7J8"/>
<reference evidence="11 12" key="1">
    <citation type="submission" date="2019-07" db="EMBL/GenBank/DDBJ databases">
        <title>Finished genome of Venturia effusa.</title>
        <authorList>
            <person name="Young C.A."/>
            <person name="Cox M.P."/>
            <person name="Ganley A.R.D."/>
            <person name="David W.J."/>
        </authorList>
    </citation>
    <scope>NUCLEOTIDE SEQUENCE [LARGE SCALE GENOMIC DNA]</scope>
    <source>
        <strain evidence="12">albino</strain>
    </source>
</reference>
<feature type="region of interest" description="Disordered" evidence="9">
    <location>
        <begin position="85"/>
        <end position="174"/>
    </location>
</feature>
<evidence type="ECO:0000256" key="2">
    <source>
        <dbReference type="ARBA" id="ARBA00022527"/>
    </source>
</evidence>
<keyword evidence="12" id="KW-1185">Reference proteome</keyword>
<feature type="region of interest" description="Disordered" evidence="9">
    <location>
        <begin position="308"/>
        <end position="327"/>
    </location>
</feature>
<keyword evidence="3" id="KW-0808">Transferase</keyword>
<dbReference type="SUPFAM" id="SSF56112">
    <property type="entry name" value="Protein kinase-like (PK-like)"/>
    <property type="match status" value="1"/>
</dbReference>
<dbReference type="SMART" id="SM00220">
    <property type="entry name" value="S_TKc"/>
    <property type="match status" value="1"/>
</dbReference>
<dbReference type="GO" id="GO:0035556">
    <property type="term" value="P:intracellular signal transduction"/>
    <property type="evidence" value="ECO:0007669"/>
    <property type="project" value="TreeGrafter"/>
</dbReference>
<dbReference type="GO" id="GO:0005524">
    <property type="term" value="F:ATP binding"/>
    <property type="evidence" value="ECO:0007669"/>
    <property type="project" value="UniProtKB-KW"/>
</dbReference>
<dbReference type="InterPro" id="IPR050236">
    <property type="entry name" value="Ser_Thr_kinase_AGC"/>
</dbReference>
<dbReference type="GO" id="GO:0004674">
    <property type="term" value="F:protein serine/threonine kinase activity"/>
    <property type="evidence" value="ECO:0007669"/>
    <property type="project" value="UniProtKB-KW"/>
</dbReference>
<evidence type="ECO:0000313" key="12">
    <source>
        <dbReference type="Proteomes" id="UP000316270"/>
    </source>
</evidence>
<organism evidence="11 12">
    <name type="scientific">Venturia effusa</name>
    <dbReference type="NCBI Taxonomy" id="50376"/>
    <lineage>
        <taxon>Eukaryota</taxon>
        <taxon>Fungi</taxon>
        <taxon>Dikarya</taxon>
        <taxon>Ascomycota</taxon>
        <taxon>Pezizomycotina</taxon>
        <taxon>Dothideomycetes</taxon>
        <taxon>Pleosporomycetidae</taxon>
        <taxon>Venturiales</taxon>
        <taxon>Venturiaceae</taxon>
        <taxon>Venturia</taxon>
    </lineage>
</organism>
<feature type="compositionally biased region" description="Polar residues" evidence="9">
    <location>
        <begin position="157"/>
        <end position="174"/>
    </location>
</feature>
<dbReference type="PANTHER" id="PTHR24356:SF400">
    <property type="entry name" value="SERINE_THREONINE-PROTEIN KINASE CBK1"/>
    <property type="match status" value="1"/>
</dbReference>
<comment type="catalytic activity">
    <reaction evidence="7">
        <text>L-threonyl-[protein] + ATP = O-phospho-L-threonyl-[protein] + ADP + H(+)</text>
        <dbReference type="Rhea" id="RHEA:46608"/>
        <dbReference type="Rhea" id="RHEA-COMP:11060"/>
        <dbReference type="Rhea" id="RHEA-COMP:11605"/>
        <dbReference type="ChEBI" id="CHEBI:15378"/>
        <dbReference type="ChEBI" id="CHEBI:30013"/>
        <dbReference type="ChEBI" id="CHEBI:30616"/>
        <dbReference type="ChEBI" id="CHEBI:61977"/>
        <dbReference type="ChEBI" id="CHEBI:456216"/>
        <dbReference type="EC" id="2.7.11.1"/>
    </reaction>
</comment>